<comment type="caution">
    <text evidence="1">The sequence shown here is derived from an EMBL/GenBank/DDBJ whole genome shotgun (WGS) entry which is preliminary data.</text>
</comment>
<organism evidence="1 2">
    <name type="scientific">Paenibacillus oenotherae</name>
    <dbReference type="NCBI Taxonomy" id="1435645"/>
    <lineage>
        <taxon>Bacteria</taxon>
        <taxon>Bacillati</taxon>
        <taxon>Bacillota</taxon>
        <taxon>Bacilli</taxon>
        <taxon>Bacillales</taxon>
        <taxon>Paenibacillaceae</taxon>
        <taxon>Paenibacillus</taxon>
    </lineage>
</organism>
<dbReference type="RefSeq" id="WP_219872130.1">
    <property type="nucleotide sequence ID" value="NZ_JAHZIJ010000004.1"/>
</dbReference>
<dbReference type="Proteomes" id="UP000812277">
    <property type="component" value="Unassembled WGS sequence"/>
</dbReference>
<gene>
    <name evidence="1" type="ORF">K0T92_09155</name>
</gene>
<proteinExistence type="predicted"/>
<dbReference type="PROSITE" id="PS51257">
    <property type="entry name" value="PROKAR_LIPOPROTEIN"/>
    <property type="match status" value="1"/>
</dbReference>
<sequence length="156" mass="16984">MRGWHITLALIIVLLVAGCSSGSGNTGGNKAGSEGGAEGERQTAVIEPKKVEVADLRDGVKMMSSLTKDFKQAVEADDEKQRKELVAQIAGVWEAIKADLKVQSADTYPTVEGEMAEFLDSASGDKIDKELVIQQDYKLYQRFRDLGKALEQQPQV</sequence>
<accession>A0ABS7D517</accession>
<reference evidence="1 2" key="1">
    <citation type="submission" date="2021-07" db="EMBL/GenBank/DDBJ databases">
        <title>Paenibacillus radiodurans sp. nov., isolated from the southeastern edge of Tengger Desert.</title>
        <authorList>
            <person name="Zhang G."/>
        </authorList>
    </citation>
    <scope>NUCLEOTIDE SEQUENCE [LARGE SCALE GENOMIC DNA]</scope>
    <source>
        <strain evidence="1 2">DT7-4</strain>
    </source>
</reference>
<name>A0ABS7D517_9BACL</name>
<dbReference type="EMBL" id="JAHZIJ010000004">
    <property type="protein sequence ID" value="MBW7474911.1"/>
    <property type="molecule type" value="Genomic_DNA"/>
</dbReference>
<evidence type="ECO:0000313" key="1">
    <source>
        <dbReference type="EMBL" id="MBW7474911.1"/>
    </source>
</evidence>
<keyword evidence="2" id="KW-1185">Reference proteome</keyword>
<evidence type="ECO:0000313" key="2">
    <source>
        <dbReference type="Proteomes" id="UP000812277"/>
    </source>
</evidence>
<evidence type="ECO:0008006" key="3">
    <source>
        <dbReference type="Google" id="ProtNLM"/>
    </source>
</evidence>
<protein>
    <recommendedName>
        <fullName evidence="3">Lipoprotein</fullName>
    </recommendedName>
</protein>